<dbReference type="Proteomes" id="UP000179221">
    <property type="component" value="Unassembled WGS sequence"/>
</dbReference>
<gene>
    <name evidence="2" type="ORF">A2628_06050</name>
</gene>
<evidence type="ECO:0000256" key="1">
    <source>
        <dbReference type="SAM" id="Phobius"/>
    </source>
</evidence>
<reference evidence="2 3" key="1">
    <citation type="journal article" date="2016" name="Nat. Commun.">
        <title>Thousands of microbial genomes shed light on interconnected biogeochemical processes in an aquifer system.</title>
        <authorList>
            <person name="Anantharaman K."/>
            <person name="Brown C.T."/>
            <person name="Hug L.A."/>
            <person name="Sharon I."/>
            <person name="Castelle C.J."/>
            <person name="Probst A.J."/>
            <person name="Thomas B.C."/>
            <person name="Singh A."/>
            <person name="Wilkins M.J."/>
            <person name="Karaoz U."/>
            <person name="Brodie E.L."/>
            <person name="Williams K.H."/>
            <person name="Hubbard S.S."/>
            <person name="Banfield J.F."/>
        </authorList>
    </citation>
    <scope>NUCLEOTIDE SEQUENCE [LARGE SCALE GENOMIC DNA]</scope>
</reference>
<comment type="caution">
    <text evidence="2">The sequence shown here is derived from an EMBL/GenBank/DDBJ whole genome shotgun (WGS) entry which is preliminary data.</text>
</comment>
<protein>
    <submittedName>
        <fullName evidence="2">Uncharacterized protein</fullName>
    </submittedName>
</protein>
<dbReference type="EMBL" id="MGGL01000008">
    <property type="protein sequence ID" value="OGM26976.1"/>
    <property type="molecule type" value="Genomic_DNA"/>
</dbReference>
<keyword evidence="1" id="KW-0472">Membrane</keyword>
<proteinExistence type="predicted"/>
<keyword evidence="1" id="KW-1133">Transmembrane helix</keyword>
<evidence type="ECO:0000313" key="3">
    <source>
        <dbReference type="Proteomes" id="UP000179221"/>
    </source>
</evidence>
<sequence>MELACGNINYLPGIEVINMAKEEAENGDEEAKKMGAMIIPGGFLLGFGIGLLTGNIAAWMFIGLGAGFMSWAAVSFIRK</sequence>
<evidence type="ECO:0000313" key="2">
    <source>
        <dbReference type="EMBL" id="OGM26976.1"/>
    </source>
</evidence>
<organism evidence="2 3">
    <name type="scientific">Candidatus Woesebacteria bacterium RIFCSPHIGHO2_01_FULL_40_22</name>
    <dbReference type="NCBI Taxonomy" id="1802499"/>
    <lineage>
        <taxon>Bacteria</taxon>
        <taxon>Candidatus Woeseibacteriota</taxon>
    </lineage>
</organism>
<dbReference type="AlphaFoldDB" id="A0A1F7YI14"/>
<name>A0A1F7YI14_9BACT</name>
<keyword evidence="1" id="KW-0812">Transmembrane</keyword>
<accession>A0A1F7YI14</accession>
<feature type="transmembrane region" description="Helical" evidence="1">
    <location>
        <begin position="34"/>
        <end position="52"/>
    </location>
</feature>